<dbReference type="PANTHER" id="PTHR48079:SF6">
    <property type="entry name" value="NAD(P)-BINDING DOMAIN-CONTAINING PROTEIN-RELATED"/>
    <property type="match status" value="1"/>
</dbReference>
<sequence length="358" mass="36406">MGDAATCRASVAPHLAGATGVINCAAHYRWWTRSPEQFHRLNGEAAGELAALAKQAGVRKFVQVSTILAVGSPGGGWGSAARPLQPDTPMGRPASRYAASKAAGDQAVLRVATDAAAPQPEAAVAAAASPEAGSRQEESKAAAEKAPGAGPDGGTGPSTSAAEGSGGGDGASSAGSFTACVVALGCVVGADRRLVAGGEEDVMRIADLVRGKVPATLGHETTFTYLGVRDAAAAIVAALHRGRNGRRYLIGNQRMTTGEYYQLIARLSGTPPPRQVVPVWLAAGWAHTAAALAALTGVPPQAPPDLIRTVAYGTLLYDSASSEAELGLALPYRDIAASFAEAVECVKRHDAELQGRAQ</sequence>
<dbReference type="SUPFAM" id="SSF51735">
    <property type="entry name" value="NAD(P)-binding Rossmann-fold domains"/>
    <property type="match status" value="1"/>
</dbReference>
<name>A0A835WYG3_9CHLO</name>
<dbReference type="AlphaFoldDB" id="A0A835WYG3"/>
<dbReference type="InterPro" id="IPR001509">
    <property type="entry name" value="Epimerase_deHydtase"/>
</dbReference>
<dbReference type="OrthoDB" id="2735536at2759"/>
<accession>A0A835WYG3</accession>
<gene>
    <name evidence="3" type="ORF">HYH02_000707</name>
</gene>
<proteinExistence type="predicted"/>
<feature type="region of interest" description="Disordered" evidence="1">
    <location>
        <begin position="121"/>
        <end position="169"/>
    </location>
</feature>
<evidence type="ECO:0000313" key="3">
    <source>
        <dbReference type="EMBL" id="KAG2454876.1"/>
    </source>
</evidence>
<dbReference type="Gene3D" id="3.40.50.720">
    <property type="entry name" value="NAD(P)-binding Rossmann-like Domain"/>
    <property type="match status" value="2"/>
</dbReference>
<reference evidence="3" key="1">
    <citation type="journal article" date="2020" name="bioRxiv">
        <title>Comparative genomics of Chlamydomonas.</title>
        <authorList>
            <person name="Craig R.J."/>
            <person name="Hasan A.R."/>
            <person name="Ness R.W."/>
            <person name="Keightley P.D."/>
        </authorList>
    </citation>
    <scope>NUCLEOTIDE SEQUENCE</scope>
    <source>
        <strain evidence="3">CCAP 11/173</strain>
    </source>
</reference>
<comment type="caution">
    <text evidence="3">The sequence shown here is derived from an EMBL/GenBank/DDBJ whole genome shotgun (WGS) entry which is preliminary data.</text>
</comment>
<feature type="compositionally biased region" description="Low complexity" evidence="1">
    <location>
        <begin position="121"/>
        <end position="132"/>
    </location>
</feature>
<dbReference type="EMBL" id="JAEHOD010000001">
    <property type="protein sequence ID" value="KAG2454876.1"/>
    <property type="molecule type" value="Genomic_DNA"/>
</dbReference>
<feature type="region of interest" description="Disordered" evidence="1">
    <location>
        <begin position="74"/>
        <end position="99"/>
    </location>
</feature>
<protein>
    <recommendedName>
        <fullName evidence="2">NAD-dependent epimerase/dehydratase domain-containing protein</fullName>
    </recommendedName>
</protein>
<feature type="compositionally biased region" description="Basic and acidic residues" evidence="1">
    <location>
        <begin position="134"/>
        <end position="143"/>
    </location>
</feature>
<organism evidence="3 4">
    <name type="scientific">Chlamydomonas schloesseri</name>
    <dbReference type="NCBI Taxonomy" id="2026947"/>
    <lineage>
        <taxon>Eukaryota</taxon>
        <taxon>Viridiplantae</taxon>
        <taxon>Chlorophyta</taxon>
        <taxon>core chlorophytes</taxon>
        <taxon>Chlorophyceae</taxon>
        <taxon>CS clade</taxon>
        <taxon>Chlamydomonadales</taxon>
        <taxon>Chlamydomonadaceae</taxon>
        <taxon>Chlamydomonas</taxon>
    </lineage>
</organism>
<dbReference type="GO" id="GO:0005737">
    <property type="term" value="C:cytoplasm"/>
    <property type="evidence" value="ECO:0007669"/>
    <property type="project" value="TreeGrafter"/>
</dbReference>
<evidence type="ECO:0000256" key="1">
    <source>
        <dbReference type="SAM" id="MobiDB-lite"/>
    </source>
</evidence>
<keyword evidence="4" id="KW-1185">Reference proteome</keyword>
<dbReference type="InterPro" id="IPR036291">
    <property type="entry name" value="NAD(P)-bd_dom_sf"/>
</dbReference>
<dbReference type="GO" id="GO:0004029">
    <property type="term" value="F:aldehyde dehydrogenase (NAD+) activity"/>
    <property type="evidence" value="ECO:0007669"/>
    <property type="project" value="TreeGrafter"/>
</dbReference>
<dbReference type="Proteomes" id="UP000613740">
    <property type="component" value="Unassembled WGS sequence"/>
</dbReference>
<dbReference type="Pfam" id="PF01370">
    <property type="entry name" value="Epimerase"/>
    <property type="match status" value="1"/>
</dbReference>
<dbReference type="InterPro" id="IPR051783">
    <property type="entry name" value="NAD(P)-dependent_oxidoreduct"/>
</dbReference>
<feature type="domain" description="NAD-dependent epimerase/dehydratase" evidence="2">
    <location>
        <begin position="17"/>
        <end position="113"/>
    </location>
</feature>
<evidence type="ECO:0000259" key="2">
    <source>
        <dbReference type="Pfam" id="PF01370"/>
    </source>
</evidence>
<evidence type="ECO:0000313" key="4">
    <source>
        <dbReference type="Proteomes" id="UP000613740"/>
    </source>
</evidence>
<dbReference type="PANTHER" id="PTHR48079">
    <property type="entry name" value="PROTEIN YEEZ"/>
    <property type="match status" value="1"/>
</dbReference>